<dbReference type="OrthoDB" id="8062037at2759"/>
<evidence type="ECO:0000313" key="6">
    <source>
        <dbReference type="EMBL" id="CAA7401138.1"/>
    </source>
</evidence>
<dbReference type="PANTHER" id="PTHR45969:SF11">
    <property type="entry name" value="RING_U-BOX SUPERFAMILY PROTEIN"/>
    <property type="match status" value="1"/>
</dbReference>
<feature type="domain" description="RING-type" evidence="5">
    <location>
        <begin position="98"/>
        <end position="142"/>
    </location>
</feature>
<evidence type="ECO:0000259" key="5">
    <source>
        <dbReference type="PROSITE" id="PS50089"/>
    </source>
</evidence>
<dbReference type="SUPFAM" id="SSF57850">
    <property type="entry name" value="RING/U-box"/>
    <property type="match status" value="1"/>
</dbReference>
<evidence type="ECO:0000256" key="4">
    <source>
        <dbReference type="PROSITE-ProRule" id="PRU00175"/>
    </source>
</evidence>
<dbReference type="Gene3D" id="3.30.40.10">
    <property type="entry name" value="Zinc/RING finger domain, C3HC4 (zinc finger)"/>
    <property type="match status" value="1"/>
</dbReference>
<sequence length="197" mass="22877">MSFLLERSRLAAVFRRLYRLPALLVGLFRWLFPWAPIWNLWAGLQSQAYSSHTKSSTVPARLVKDSLRISTYGDATRALRTHDGGCRGCRAEDEKEVCAVCLRTLRSEDRVRMLRNCRHVYHRRCLDRWLDYDEQRTCPLCRAPLLFVDPNRPPQERRPAERTLASEPSWAVEQLLYLSGDDLLPNAPLRHSPSPYA</sequence>
<gene>
    <name evidence="6" type="ORF">SI8410_09011816</name>
</gene>
<evidence type="ECO:0000256" key="3">
    <source>
        <dbReference type="ARBA" id="ARBA00022833"/>
    </source>
</evidence>
<dbReference type="Proteomes" id="UP000663760">
    <property type="component" value="Chromosome 9"/>
</dbReference>
<dbReference type="PANTHER" id="PTHR45969">
    <property type="entry name" value="RING ZINC FINGER PROTEIN-RELATED"/>
    <property type="match status" value="1"/>
</dbReference>
<dbReference type="PROSITE" id="PS50089">
    <property type="entry name" value="ZF_RING_2"/>
    <property type="match status" value="1"/>
</dbReference>
<organism evidence="6 7">
    <name type="scientific">Spirodela intermedia</name>
    <name type="common">Intermediate duckweed</name>
    <dbReference type="NCBI Taxonomy" id="51605"/>
    <lineage>
        <taxon>Eukaryota</taxon>
        <taxon>Viridiplantae</taxon>
        <taxon>Streptophyta</taxon>
        <taxon>Embryophyta</taxon>
        <taxon>Tracheophyta</taxon>
        <taxon>Spermatophyta</taxon>
        <taxon>Magnoliopsida</taxon>
        <taxon>Liliopsida</taxon>
        <taxon>Araceae</taxon>
        <taxon>Lemnoideae</taxon>
        <taxon>Spirodela</taxon>
    </lineage>
</organism>
<keyword evidence="2 4" id="KW-0863">Zinc-finger</keyword>
<keyword evidence="7" id="KW-1185">Reference proteome</keyword>
<reference evidence="6" key="1">
    <citation type="submission" date="2020-02" db="EMBL/GenBank/DDBJ databases">
        <authorList>
            <person name="Scholz U."/>
            <person name="Mascher M."/>
            <person name="Fiebig A."/>
        </authorList>
    </citation>
    <scope>NUCLEOTIDE SEQUENCE</scope>
</reference>
<dbReference type="GO" id="GO:0008270">
    <property type="term" value="F:zinc ion binding"/>
    <property type="evidence" value="ECO:0007669"/>
    <property type="project" value="UniProtKB-KW"/>
</dbReference>
<dbReference type="SMART" id="SM00184">
    <property type="entry name" value="RING"/>
    <property type="match status" value="1"/>
</dbReference>
<dbReference type="InterPro" id="IPR001841">
    <property type="entry name" value="Znf_RING"/>
</dbReference>
<dbReference type="InterPro" id="IPR013083">
    <property type="entry name" value="Znf_RING/FYVE/PHD"/>
</dbReference>
<dbReference type="InterPro" id="IPR011016">
    <property type="entry name" value="Znf_RING-CH"/>
</dbReference>
<dbReference type="SMART" id="SM00744">
    <property type="entry name" value="RINGv"/>
    <property type="match status" value="1"/>
</dbReference>
<dbReference type="Pfam" id="PF13639">
    <property type="entry name" value="zf-RING_2"/>
    <property type="match status" value="1"/>
</dbReference>
<accession>A0A7I8KVK8</accession>
<dbReference type="AlphaFoldDB" id="A0A7I8KVK8"/>
<proteinExistence type="predicted"/>
<evidence type="ECO:0000256" key="2">
    <source>
        <dbReference type="ARBA" id="ARBA00022771"/>
    </source>
</evidence>
<dbReference type="GO" id="GO:0016567">
    <property type="term" value="P:protein ubiquitination"/>
    <property type="evidence" value="ECO:0007669"/>
    <property type="project" value="TreeGrafter"/>
</dbReference>
<keyword evidence="3" id="KW-0862">Zinc</keyword>
<keyword evidence="1" id="KW-0479">Metal-binding</keyword>
<name>A0A7I8KVK8_SPIIN</name>
<dbReference type="EMBL" id="LR746272">
    <property type="protein sequence ID" value="CAA7401138.1"/>
    <property type="molecule type" value="Genomic_DNA"/>
</dbReference>
<dbReference type="GO" id="GO:0061630">
    <property type="term" value="F:ubiquitin protein ligase activity"/>
    <property type="evidence" value="ECO:0007669"/>
    <property type="project" value="TreeGrafter"/>
</dbReference>
<evidence type="ECO:0000313" key="7">
    <source>
        <dbReference type="Proteomes" id="UP000663760"/>
    </source>
</evidence>
<protein>
    <recommendedName>
        <fullName evidence="5">RING-type domain-containing protein</fullName>
    </recommendedName>
</protein>
<evidence type="ECO:0000256" key="1">
    <source>
        <dbReference type="ARBA" id="ARBA00022723"/>
    </source>
</evidence>